<organism evidence="2 3">
    <name type="scientific">Alligator mississippiensis</name>
    <name type="common">American alligator</name>
    <dbReference type="NCBI Taxonomy" id="8496"/>
    <lineage>
        <taxon>Eukaryota</taxon>
        <taxon>Metazoa</taxon>
        <taxon>Chordata</taxon>
        <taxon>Craniata</taxon>
        <taxon>Vertebrata</taxon>
        <taxon>Euteleostomi</taxon>
        <taxon>Archelosauria</taxon>
        <taxon>Archosauria</taxon>
        <taxon>Crocodylia</taxon>
        <taxon>Alligatoridae</taxon>
        <taxon>Alligatorinae</taxon>
        <taxon>Alligator</taxon>
    </lineage>
</organism>
<dbReference type="InterPro" id="IPR000477">
    <property type="entry name" value="RT_dom"/>
</dbReference>
<protein>
    <recommendedName>
        <fullName evidence="1">Reverse transcriptase domain-containing protein</fullName>
    </recommendedName>
</protein>
<dbReference type="AlphaFoldDB" id="A0A151MA58"/>
<evidence type="ECO:0000313" key="3">
    <source>
        <dbReference type="Proteomes" id="UP000050525"/>
    </source>
</evidence>
<dbReference type="Pfam" id="PF00078">
    <property type="entry name" value="RVT_1"/>
    <property type="match status" value="1"/>
</dbReference>
<reference evidence="2 3" key="1">
    <citation type="journal article" date="2012" name="Genome Biol.">
        <title>Sequencing three crocodilian genomes to illuminate the evolution of archosaurs and amniotes.</title>
        <authorList>
            <person name="St John J.A."/>
            <person name="Braun E.L."/>
            <person name="Isberg S.R."/>
            <person name="Miles L.G."/>
            <person name="Chong A.Y."/>
            <person name="Gongora J."/>
            <person name="Dalzell P."/>
            <person name="Moran C."/>
            <person name="Bed'hom B."/>
            <person name="Abzhanov A."/>
            <person name="Burgess S.C."/>
            <person name="Cooksey A.M."/>
            <person name="Castoe T.A."/>
            <person name="Crawford N.G."/>
            <person name="Densmore L.D."/>
            <person name="Drew J.C."/>
            <person name="Edwards S.V."/>
            <person name="Faircloth B.C."/>
            <person name="Fujita M.K."/>
            <person name="Greenwold M.J."/>
            <person name="Hoffmann F.G."/>
            <person name="Howard J.M."/>
            <person name="Iguchi T."/>
            <person name="Janes D.E."/>
            <person name="Khan S.Y."/>
            <person name="Kohno S."/>
            <person name="de Koning A.J."/>
            <person name="Lance S.L."/>
            <person name="McCarthy F.M."/>
            <person name="McCormack J.E."/>
            <person name="Merchant M.E."/>
            <person name="Peterson D.G."/>
            <person name="Pollock D.D."/>
            <person name="Pourmand N."/>
            <person name="Raney B.J."/>
            <person name="Roessler K.A."/>
            <person name="Sanford J.R."/>
            <person name="Sawyer R.H."/>
            <person name="Schmidt C.J."/>
            <person name="Triplett E.W."/>
            <person name="Tuberville T.D."/>
            <person name="Venegas-Anaya M."/>
            <person name="Howard J.T."/>
            <person name="Jarvis E.D."/>
            <person name="Guillette L.J.Jr."/>
            <person name="Glenn T.C."/>
            <person name="Green R.E."/>
            <person name="Ray D.A."/>
        </authorList>
    </citation>
    <scope>NUCLEOTIDE SEQUENCE [LARGE SCALE GENOMIC DNA]</scope>
    <source>
        <strain evidence="2">KSC_2009_1</strain>
    </source>
</reference>
<feature type="domain" description="Reverse transcriptase" evidence="1">
    <location>
        <begin position="6"/>
        <end position="167"/>
    </location>
</feature>
<sequence>MASVIGPEQSYCVLGRTIQDNLFLLCDLLTAAERFGLDIGLVSLDQEKAFDHIDHQYLLSTLEAFGFGPFFIVAPQVLYHDASSLLKVNSVLCSPFPVHCGIHQGCPLSGMLYALAIELLLHAQRCHLTSLALPPAPDPTTGPLIWLTVYVVDVTVFLGSQEDVRALVHCQHA</sequence>
<gene>
    <name evidence="2" type="ORF">Y1Q_0001599</name>
</gene>
<comment type="caution">
    <text evidence="2">The sequence shown here is derived from an EMBL/GenBank/DDBJ whole genome shotgun (WGS) entry which is preliminary data.</text>
</comment>
<evidence type="ECO:0000259" key="1">
    <source>
        <dbReference type="Pfam" id="PF00078"/>
    </source>
</evidence>
<dbReference type="PANTHER" id="PTHR19446">
    <property type="entry name" value="REVERSE TRANSCRIPTASES"/>
    <property type="match status" value="1"/>
</dbReference>
<keyword evidence="3" id="KW-1185">Reference proteome</keyword>
<dbReference type="EMBL" id="AKHW03006295">
    <property type="protein sequence ID" value="KYO21371.1"/>
    <property type="molecule type" value="Genomic_DNA"/>
</dbReference>
<dbReference type="STRING" id="8496.A0A151MA58"/>
<name>A0A151MA58_ALLMI</name>
<proteinExistence type="predicted"/>
<dbReference type="Proteomes" id="UP000050525">
    <property type="component" value="Unassembled WGS sequence"/>
</dbReference>
<evidence type="ECO:0000313" key="2">
    <source>
        <dbReference type="EMBL" id="KYO21371.1"/>
    </source>
</evidence>
<accession>A0A151MA58</accession>